<feature type="compositionally biased region" description="Polar residues" evidence="1">
    <location>
        <begin position="76"/>
        <end position="90"/>
    </location>
</feature>
<feature type="region of interest" description="Disordered" evidence="1">
    <location>
        <begin position="38"/>
        <end position="142"/>
    </location>
</feature>
<feature type="region of interest" description="Disordered" evidence="1">
    <location>
        <begin position="1"/>
        <end position="20"/>
    </location>
</feature>
<dbReference type="GO" id="GO:0030687">
    <property type="term" value="C:preribosome, large subunit precursor"/>
    <property type="evidence" value="ECO:0007669"/>
    <property type="project" value="TreeGrafter"/>
</dbReference>
<evidence type="ECO:0000313" key="4">
    <source>
        <dbReference type="Proteomes" id="UP001280581"/>
    </source>
</evidence>
<dbReference type="Pfam" id="PF10338">
    <property type="entry name" value="YBL028C_N"/>
    <property type="match status" value="1"/>
</dbReference>
<proteinExistence type="predicted"/>
<sequence length="175" mass="19100">MAKGLRSSSKKANRTKLRARVFQPVEEARLERLHQKLLETAQQPKPETAKEKEMDVDSAEGTLLPLPPPRRAANDLNLTCSPTDATATTGTKEEGFPKGSFLLTTPIPQSLLATSTSTPTPTPTPSCPPRDDATPDTDLDSDPDSHFYHLLSLSTSIHSFTPTGHLQLYFDPLPL</sequence>
<accession>A0AAN6LQY7</accession>
<dbReference type="PANTHER" id="PTHR28219">
    <property type="entry name" value="UPF0642 PROTEIN YBL028C"/>
    <property type="match status" value="1"/>
</dbReference>
<evidence type="ECO:0000256" key="1">
    <source>
        <dbReference type="SAM" id="MobiDB-lite"/>
    </source>
</evidence>
<dbReference type="Proteomes" id="UP001280581">
    <property type="component" value="Unassembled WGS sequence"/>
</dbReference>
<gene>
    <name evidence="3" type="ORF">GRF29_161g455853</name>
</gene>
<feature type="compositionally biased region" description="Polar residues" evidence="1">
    <location>
        <begin position="102"/>
        <end position="113"/>
    </location>
</feature>
<organism evidence="3 4">
    <name type="scientific">Pseudopithomyces chartarum</name>
    <dbReference type="NCBI Taxonomy" id="1892770"/>
    <lineage>
        <taxon>Eukaryota</taxon>
        <taxon>Fungi</taxon>
        <taxon>Dikarya</taxon>
        <taxon>Ascomycota</taxon>
        <taxon>Pezizomycotina</taxon>
        <taxon>Dothideomycetes</taxon>
        <taxon>Pleosporomycetidae</taxon>
        <taxon>Pleosporales</taxon>
        <taxon>Massarineae</taxon>
        <taxon>Didymosphaeriaceae</taxon>
        <taxon>Pseudopithomyces</taxon>
    </lineage>
</organism>
<dbReference type="EMBL" id="WVTA01000014">
    <property type="protein sequence ID" value="KAK3202199.1"/>
    <property type="molecule type" value="Genomic_DNA"/>
</dbReference>
<dbReference type="PANTHER" id="PTHR28219:SF1">
    <property type="entry name" value="UPF0642 PROTEIN YBL028C"/>
    <property type="match status" value="1"/>
</dbReference>
<dbReference type="InterPro" id="IPR019434">
    <property type="entry name" value="DUF2423"/>
</dbReference>
<name>A0AAN6LQY7_9PLEO</name>
<comment type="caution">
    <text evidence="3">The sequence shown here is derived from an EMBL/GenBank/DDBJ whole genome shotgun (WGS) entry which is preliminary data.</text>
</comment>
<dbReference type="AlphaFoldDB" id="A0AAN6LQY7"/>
<protein>
    <recommendedName>
        <fullName evidence="2">DUF2423 domain-containing protein</fullName>
    </recommendedName>
</protein>
<reference evidence="3 4" key="1">
    <citation type="submission" date="2021-02" db="EMBL/GenBank/DDBJ databases">
        <title>Genome assembly of Pseudopithomyces chartarum.</title>
        <authorList>
            <person name="Jauregui R."/>
            <person name="Singh J."/>
            <person name="Voisey C."/>
        </authorList>
    </citation>
    <scope>NUCLEOTIDE SEQUENCE [LARGE SCALE GENOMIC DNA]</scope>
    <source>
        <strain evidence="3 4">AGR01</strain>
    </source>
</reference>
<keyword evidence="4" id="KW-1185">Reference proteome</keyword>
<feature type="domain" description="DUF2423" evidence="2">
    <location>
        <begin position="1"/>
        <end position="44"/>
    </location>
</feature>
<evidence type="ECO:0000259" key="2">
    <source>
        <dbReference type="Pfam" id="PF10338"/>
    </source>
</evidence>
<feature type="compositionally biased region" description="Basic residues" evidence="1">
    <location>
        <begin position="8"/>
        <end position="19"/>
    </location>
</feature>
<evidence type="ECO:0000313" key="3">
    <source>
        <dbReference type="EMBL" id="KAK3202199.1"/>
    </source>
</evidence>